<feature type="region of interest" description="Disordered" evidence="1">
    <location>
        <begin position="220"/>
        <end position="254"/>
    </location>
</feature>
<evidence type="ECO:0000313" key="3">
    <source>
        <dbReference type="RefSeq" id="XP_022357783.1"/>
    </source>
</evidence>
<dbReference type="GeneID" id="111146521"/>
<evidence type="ECO:0000313" key="2">
    <source>
        <dbReference type="Proteomes" id="UP000248482"/>
    </source>
</evidence>
<gene>
    <name evidence="3" type="primary">LOC111146521</name>
</gene>
<organism evidence="2 3">
    <name type="scientific">Enhydra lutris kenyoni</name>
    <name type="common">northern sea otter</name>
    <dbReference type="NCBI Taxonomy" id="391180"/>
    <lineage>
        <taxon>Eukaryota</taxon>
        <taxon>Metazoa</taxon>
        <taxon>Chordata</taxon>
        <taxon>Craniata</taxon>
        <taxon>Vertebrata</taxon>
        <taxon>Euteleostomi</taxon>
        <taxon>Mammalia</taxon>
        <taxon>Eutheria</taxon>
        <taxon>Laurasiatheria</taxon>
        <taxon>Carnivora</taxon>
        <taxon>Caniformia</taxon>
        <taxon>Musteloidea</taxon>
        <taxon>Mustelidae</taxon>
        <taxon>Lutrinae</taxon>
        <taxon>Enhydra</taxon>
    </lineage>
</organism>
<feature type="region of interest" description="Disordered" evidence="1">
    <location>
        <begin position="49"/>
        <end position="87"/>
    </location>
</feature>
<reference evidence="3" key="1">
    <citation type="submission" date="2025-08" db="UniProtKB">
        <authorList>
            <consortium name="RefSeq"/>
        </authorList>
    </citation>
    <scope>IDENTIFICATION</scope>
    <source>
        <tissue evidence="3">Blood</tissue>
    </source>
</reference>
<dbReference type="Proteomes" id="UP000248482">
    <property type="component" value="Unplaced"/>
</dbReference>
<protein>
    <submittedName>
        <fullName evidence="3">Uncharacterized protein LOC111146521</fullName>
    </submittedName>
</protein>
<feature type="compositionally biased region" description="Low complexity" evidence="1">
    <location>
        <begin position="234"/>
        <end position="245"/>
    </location>
</feature>
<feature type="compositionally biased region" description="Low complexity" evidence="1">
    <location>
        <begin position="49"/>
        <end position="58"/>
    </location>
</feature>
<name>A0A2Y9J9W8_ENHLU</name>
<sequence>MGSPFTTAPPSWAAQPVCAVRLASRAAALCARGENGFCRKNEGRPRLLRPLARVRAGSPRGGLSGPRSASRLPRGRTAETPGSAVLAGPRSAAAVPEPRVSCCGKCAILVSCAAVVVSSSPREDFGVPGRCLRPPRRWGSGRPAERVLFPDGARQLRGLCGGVTVVPWFYGAGESVSPPQPRADVRPTLKRRLCRMRLGHRPSHPPPLCLRARVRAVRARQAPRSGRVSVDELASPARAPAARVPLPRPGDRSARLRQCRSGRCRPTGKGDDTELVFHLTPVHLTPLRVLQVRPWSQTADFLVCSGVTFPPVRARARAEYGRKKRNKDANMTTTVQALRSHF</sequence>
<dbReference type="KEGG" id="elk:111146521"/>
<proteinExistence type="predicted"/>
<evidence type="ECO:0000256" key="1">
    <source>
        <dbReference type="SAM" id="MobiDB-lite"/>
    </source>
</evidence>
<accession>A0A2Y9J9W8</accession>
<dbReference type="RefSeq" id="XP_022357783.1">
    <property type="nucleotide sequence ID" value="XM_022502075.1"/>
</dbReference>
<keyword evidence="2" id="KW-1185">Reference proteome</keyword>
<dbReference type="AlphaFoldDB" id="A0A2Y9J9W8"/>